<keyword evidence="1" id="KW-0472">Membrane</keyword>
<evidence type="ECO:0000313" key="3">
    <source>
        <dbReference type="Proteomes" id="UP000030762"/>
    </source>
</evidence>
<accession>T0Q4H5</accession>
<feature type="transmembrane region" description="Helical" evidence="1">
    <location>
        <begin position="24"/>
        <end position="45"/>
    </location>
</feature>
<evidence type="ECO:0000313" key="2">
    <source>
        <dbReference type="EMBL" id="EQC28340.1"/>
    </source>
</evidence>
<dbReference type="AlphaFoldDB" id="T0Q4H5"/>
<dbReference type="GeneID" id="19954615"/>
<keyword evidence="1" id="KW-0812">Transmembrane</keyword>
<dbReference type="VEuPathDB" id="FungiDB:SDRG_13888"/>
<dbReference type="EMBL" id="JH767195">
    <property type="protein sequence ID" value="EQC28340.1"/>
    <property type="molecule type" value="Genomic_DNA"/>
</dbReference>
<proteinExistence type="predicted"/>
<name>T0Q4H5_SAPDV</name>
<sequence length="62" mass="7174">MRLQALTLTGYVRRPRPPTIVRQWYLVMLQWVLTLAIGANAYLVVYTSHILDTRPEEEGGFV</sequence>
<gene>
    <name evidence="2" type="ORF">SDRG_13888</name>
</gene>
<dbReference type="RefSeq" id="XP_008618210.1">
    <property type="nucleotide sequence ID" value="XM_008619988.1"/>
</dbReference>
<evidence type="ECO:0000256" key="1">
    <source>
        <dbReference type="SAM" id="Phobius"/>
    </source>
</evidence>
<dbReference type="Proteomes" id="UP000030762">
    <property type="component" value="Unassembled WGS sequence"/>
</dbReference>
<protein>
    <submittedName>
        <fullName evidence="2">Uncharacterized protein</fullName>
    </submittedName>
</protein>
<keyword evidence="3" id="KW-1185">Reference proteome</keyword>
<reference evidence="2 3" key="1">
    <citation type="submission" date="2012-04" db="EMBL/GenBank/DDBJ databases">
        <title>The Genome Sequence of Saprolegnia declina VS20.</title>
        <authorList>
            <consortium name="The Broad Institute Genome Sequencing Platform"/>
            <person name="Russ C."/>
            <person name="Nusbaum C."/>
            <person name="Tyler B."/>
            <person name="van West P."/>
            <person name="Dieguez-Uribeondo J."/>
            <person name="de Bruijn I."/>
            <person name="Tripathy S."/>
            <person name="Jiang R."/>
            <person name="Young S.K."/>
            <person name="Zeng Q."/>
            <person name="Gargeya S."/>
            <person name="Fitzgerald M."/>
            <person name="Haas B."/>
            <person name="Abouelleil A."/>
            <person name="Alvarado L."/>
            <person name="Arachchi H.M."/>
            <person name="Berlin A."/>
            <person name="Chapman S.B."/>
            <person name="Goldberg J."/>
            <person name="Griggs A."/>
            <person name="Gujja S."/>
            <person name="Hansen M."/>
            <person name="Howarth C."/>
            <person name="Imamovic A."/>
            <person name="Larimer J."/>
            <person name="McCowen C."/>
            <person name="Montmayeur A."/>
            <person name="Murphy C."/>
            <person name="Neiman D."/>
            <person name="Pearson M."/>
            <person name="Priest M."/>
            <person name="Roberts A."/>
            <person name="Saif S."/>
            <person name="Shea T."/>
            <person name="Sisk P."/>
            <person name="Sykes S."/>
            <person name="Wortman J."/>
            <person name="Nusbaum C."/>
            <person name="Birren B."/>
        </authorList>
    </citation>
    <scope>NUCLEOTIDE SEQUENCE [LARGE SCALE GENOMIC DNA]</scope>
    <source>
        <strain evidence="2 3">VS20</strain>
    </source>
</reference>
<organism evidence="2 3">
    <name type="scientific">Saprolegnia diclina (strain VS20)</name>
    <dbReference type="NCBI Taxonomy" id="1156394"/>
    <lineage>
        <taxon>Eukaryota</taxon>
        <taxon>Sar</taxon>
        <taxon>Stramenopiles</taxon>
        <taxon>Oomycota</taxon>
        <taxon>Saprolegniomycetes</taxon>
        <taxon>Saprolegniales</taxon>
        <taxon>Saprolegniaceae</taxon>
        <taxon>Saprolegnia</taxon>
    </lineage>
</organism>
<keyword evidence="1" id="KW-1133">Transmembrane helix</keyword>
<dbReference type="InParanoid" id="T0Q4H5"/>